<dbReference type="Gene3D" id="3.40.50.150">
    <property type="entry name" value="Vaccinia Virus protein VP39"/>
    <property type="match status" value="1"/>
</dbReference>
<gene>
    <name evidence="2" type="ORF">H4W81_002145</name>
</gene>
<evidence type="ECO:0000313" key="2">
    <source>
        <dbReference type="EMBL" id="MBE1559366.1"/>
    </source>
</evidence>
<dbReference type="Pfam" id="PF08241">
    <property type="entry name" value="Methyltransf_11"/>
    <property type="match status" value="1"/>
</dbReference>
<sequence length="261" mass="26903">MLDYDSEAACYDATRGGEARARASARAVETLLPGSAAVVADVACGTGSVTALLRRPGRLVVGVDRSRSMARVAASRLDGAAVLGEATRLPLPDSSVDAVTMIWLLHLLDRPTSAAVLAEAARVLRPGGVLITTVDKNDALYAVGGDAAALVRPLRDAHAPVQADAYAWVSEVAAGLGLVAAGRTSFAGTGQGRSPKAWRESLAASANGWPGAAPPAELERLDALLAALPEQERPRADPVYRLIALSSAHRKPVRAGRPAAP</sequence>
<evidence type="ECO:0000259" key="1">
    <source>
        <dbReference type="Pfam" id="PF08241"/>
    </source>
</evidence>
<proteinExistence type="predicted"/>
<keyword evidence="2" id="KW-0830">Ubiquinone</keyword>
<protein>
    <submittedName>
        <fullName evidence="2">Ubiquinone/menaquinone biosynthesis C-methylase UbiE</fullName>
    </submittedName>
</protein>
<dbReference type="PANTHER" id="PTHR42912:SF45">
    <property type="entry name" value="23S RRNA (GUANINE(745)-N(1))-METHYLTRANSFERASE"/>
    <property type="match status" value="1"/>
</dbReference>
<feature type="domain" description="Methyltransferase type 11" evidence="1">
    <location>
        <begin position="41"/>
        <end position="131"/>
    </location>
</feature>
<comment type="caution">
    <text evidence="2">The sequence shown here is derived from an EMBL/GenBank/DDBJ whole genome shotgun (WGS) entry which is preliminary data.</text>
</comment>
<dbReference type="InterPro" id="IPR050508">
    <property type="entry name" value="Methyltransf_Superfamily"/>
</dbReference>
<dbReference type="RefSeq" id="WP_192774655.1">
    <property type="nucleotide sequence ID" value="NZ_BAAASY010000001.1"/>
</dbReference>
<dbReference type="CDD" id="cd02440">
    <property type="entry name" value="AdoMet_MTases"/>
    <property type="match status" value="1"/>
</dbReference>
<evidence type="ECO:0000313" key="3">
    <source>
        <dbReference type="Proteomes" id="UP000661607"/>
    </source>
</evidence>
<dbReference type="PANTHER" id="PTHR42912">
    <property type="entry name" value="METHYLTRANSFERASE"/>
    <property type="match status" value="1"/>
</dbReference>
<keyword evidence="3" id="KW-1185">Reference proteome</keyword>
<name>A0ABR9KBH6_9ACTN</name>
<organism evidence="2 3">
    <name type="scientific">Nonomuraea africana</name>
    <dbReference type="NCBI Taxonomy" id="46171"/>
    <lineage>
        <taxon>Bacteria</taxon>
        <taxon>Bacillati</taxon>
        <taxon>Actinomycetota</taxon>
        <taxon>Actinomycetes</taxon>
        <taxon>Streptosporangiales</taxon>
        <taxon>Streptosporangiaceae</taxon>
        <taxon>Nonomuraea</taxon>
    </lineage>
</organism>
<reference evidence="2 3" key="1">
    <citation type="submission" date="2020-10" db="EMBL/GenBank/DDBJ databases">
        <title>Sequencing the genomes of 1000 actinobacteria strains.</title>
        <authorList>
            <person name="Klenk H.-P."/>
        </authorList>
    </citation>
    <scope>NUCLEOTIDE SEQUENCE [LARGE SCALE GENOMIC DNA]</scope>
    <source>
        <strain evidence="2 3">DSM 43748</strain>
    </source>
</reference>
<dbReference type="EMBL" id="JADBEF010000001">
    <property type="protein sequence ID" value="MBE1559366.1"/>
    <property type="molecule type" value="Genomic_DNA"/>
</dbReference>
<accession>A0ABR9KBH6</accession>
<dbReference type="InterPro" id="IPR013216">
    <property type="entry name" value="Methyltransf_11"/>
</dbReference>
<dbReference type="InterPro" id="IPR029063">
    <property type="entry name" value="SAM-dependent_MTases_sf"/>
</dbReference>
<dbReference type="SUPFAM" id="SSF53335">
    <property type="entry name" value="S-adenosyl-L-methionine-dependent methyltransferases"/>
    <property type="match status" value="1"/>
</dbReference>
<dbReference type="Proteomes" id="UP000661607">
    <property type="component" value="Unassembled WGS sequence"/>
</dbReference>